<proteinExistence type="predicted"/>
<name>A0A9P5MN56_9AGAM</name>
<organism evidence="2 3">
    <name type="scientific">Russula ochroleuca</name>
    <dbReference type="NCBI Taxonomy" id="152965"/>
    <lineage>
        <taxon>Eukaryota</taxon>
        <taxon>Fungi</taxon>
        <taxon>Dikarya</taxon>
        <taxon>Basidiomycota</taxon>
        <taxon>Agaricomycotina</taxon>
        <taxon>Agaricomycetes</taxon>
        <taxon>Russulales</taxon>
        <taxon>Russulaceae</taxon>
        <taxon>Russula</taxon>
    </lineage>
</organism>
<evidence type="ECO:0000256" key="1">
    <source>
        <dbReference type="SAM" id="MobiDB-lite"/>
    </source>
</evidence>
<sequence length="338" mass="37185">MPFPVQKSALSRFAYLTTAPTAHIAHSWHQPPRPSPLFFLLVRTHTFIATPMANNVSPNSAPDNHRGVIEVTVAGVVDITGPVIGRSIFDNLRRKLSVSSQMREGDFLMDRSRDLLRRHIQLFEIRQQDAIRENVDDVRKTKNGLENFSGSRFQRLLEARKYRRLSKETYRIVKNASDKAIEDIIMNRSRPGGGSGPGGGPGTSSGNPFTDSHEVSTLIDAVNDLDRVEMSTYHAENTDGAAVVLDLVAQDQSVQHVVATFSTESFSGDTSDKEASQSIASEAPAVLSLHRDDGTVPHLIAASQLPNFSRDRWENAEGEKTSNCSALNALIILVLTRS</sequence>
<gene>
    <name evidence="2" type="ORF">DFH94DRAFT_829593</name>
</gene>
<dbReference type="AlphaFoldDB" id="A0A9P5MN56"/>
<dbReference type="EMBL" id="WHVB01000071">
    <property type="protein sequence ID" value="KAF8463400.1"/>
    <property type="molecule type" value="Genomic_DNA"/>
</dbReference>
<reference evidence="2" key="1">
    <citation type="submission" date="2019-10" db="EMBL/GenBank/DDBJ databases">
        <authorList>
            <consortium name="DOE Joint Genome Institute"/>
            <person name="Kuo A."/>
            <person name="Miyauchi S."/>
            <person name="Kiss E."/>
            <person name="Drula E."/>
            <person name="Kohler A."/>
            <person name="Sanchez-Garcia M."/>
            <person name="Andreopoulos B."/>
            <person name="Barry K.W."/>
            <person name="Bonito G."/>
            <person name="Buee M."/>
            <person name="Carver A."/>
            <person name="Chen C."/>
            <person name="Cichocki N."/>
            <person name="Clum A."/>
            <person name="Culley D."/>
            <person name="Crous P.W."/>
            <person name="Fauchery L."/>
            <person name="Girlanda M."/>
            <person name="Hayes R."/>
            <person name="Keri Z."/>
            <person name="LaButti K."/>
            <person name="Lipzen A."/>
            <person name="Lombard V."/>
            <person name="Magnuson J."/>
            <person name="Maillard F."/>
            <person name="Morin E."/>
            <person name="Murat C."/>
            <person name="Nolan M."/>
            <person name="Ohm R."/>
            <person name="Pangilinan J."/>
            <person name="Pereira M."/>
            <person name="Perotto S."/>
            <person name="Peter M."/>
            <person name="Riley R."/>
            <person name="Sitrit Y."/>
            <person name="Stielow B."/>
            <person name="Szollosi G."/>
            <person name="Zifcakova L."/>
            <person name="Stursova M."/>
            <person name="Spatafora J.W."/>
            <person name="Tedersoo L."/>
            <person name="Vaario L.-M."/>
            <person name="Yamada A."/>
            <person name="Yan M."/>
            <person name="Wang P."/>
            <person name="Xu J."/>
            <person name="Bruns T."/>
            <person name="Baldrian P."/>
            <person name="Vilgalys R."/>
            <person name="Henrissat B."/>
            <person name="Grigoriev I.V."/>
            <person name="Hibbett D."/>
            <person name="Nagy L.G."/>
            <person name="Martin F.M."/>
        </authorList>
    </citation>
    <scope>NUCLEOTIDE SEQUENCE</scope>
    <source>
        <strain evidence="2">Prilba</strain>
    </source>
</reference>
<dbReference type="OrthoDB" id="3161900at2759"/>
<evidence type="ECO:0000313" key="3">
    <source>
        <dbReference type="Proteomes" id="UP000759537"/>
    </source>
</evidence>
<evidence type="ECO:0000313" key="2">
    <source>
        <dbReference type="EMBL" id="KAF8463400.1"/>
    </source>
</evidence>
<accession>A0A9P5MN56</accession>
<feature type="region of interest" description="Disordered" evidence="1">
    <location>
        <begin position="187"/>
        <end position="212"/>
    </location>
</feature>
<comment type="caution">
    <text evidence="2">The sequence shown here is derived from an EMBL/GenBank/DDBJ whole genome shotgun (WGS) entry which is preliminary data.</text>
</comment>
<keyword evidence="3" id="KW-1185">Reference proteome</keyword>
<dbReference type="Proteomes" id="UP000759537">
    <property type="component" value="Unassembled WGS sequence"/>
</dbReference>
<reference evidence="2" key="2">
    <citation type="journal article" date="2020" name="Nat. Commun.">
        <title>Large-scale genome sequencing of mycorrhizal fungi provides insights into the early evolution of symbiotic traits.</title>
        <authorList>
            <person name="Miyauchi S."/>
            <person name="Kiss E."/>
            <person name="Kuo A."/>
            <person name="Drula E."/>
            <person name="Kohler A."/>
            <person name="Sanchez-Garcia M."/>
            <person name="Morin E."/>
            <person name="Andreopoulos B."/>
            <person name="Barry K.W."/>
            <person name="Bonito G."/>
            <person name="Buee M."/>
            <person name="Carver A."/>
            <person name="Chen C."/>
            <person name="Cichocki N."/>
            <person name="Clum A."/>
            <person name="Culley D."/>
            <person name="Crous P.W."/>
            <person name="Fauchery L."/>
            <person name="Girlanda M."/>
            <person name="Hayes R.D."/>
            <person name="Keri Z."/>
            <person name="LaButti K."/>
            <person name="Lipzen A."/>
            <person name="Lombard V."/>
            <person name="Magnuson J."/>
            <person name="Maillard F."/>
            <person name="Murat C."/>
            <person name="Nolan M."/>
            <person name="Ohm R.A."/>
            <person name="Pangilinan J."/>
            <person name="Pereira M.F."/>
            <person name="Perotto S."/>
            <person name="Peter M."/>
            <person name="Pfister S."/>
            <person name="Riley R."/>
            <person name="Sitrit Y."/>
            <person name="Stielow J.B."/>
            <person name="Szollosi G."/>
            <person name="Zifcakova L."/>
            <person name="Stursova M."/>
            <person name="Spatafora J.W."/>
            <person name="Tedersoo L."/>
            <person name="Vaario L.M."/>
            <person name="Yamada A."/>
            <person name="Yan M."/>
            <person name="Wang P."/>
            <person name="Xu J."/>
            <person name="Bruns T."/>
            <person name="Baldrian P."/>
            <person name="Vilgalys R."/>
            <person name="Dunand C."/>
            <person name="Henrissat B."/>
            <person name="Grigoriev I.V."/>
            <person name="Hibbett D."/>
            <person name="Nagy L.G."/>
            <person name="Martin F.M."/>
        </authorList>
    </citation>
    <scope>NUCLEOTIDE SEQUENCE</scope>
    <source>
        <strain evidence="2">Prilba</strain>
    </source>
</reference>
<protein>
    <submittedName>
        <fullName evidence="2">Uncharacterized protein</fullName>
    </submittedName>
</protein>
<feature type="compositionally biased region" description="Gly residues" evidence="1">
    <location>
        <begin position="191"/>
        <end position="203"/>
    </location>
</feature>